<evidence type="ECO:0000313" key="1">
    <source>
        <dbReference type="EMBL" id="JAH74321.1"/>
    </source>
</evidence>
<dbReference type="AlphaFoldDB" id="A0A0E9V8J2"/>
<protein>
    <submittedName>
        <fullName evidence="1">Uncharacterized protein</fullName>
    </submittedName>
</protein>
<accession>A0A0E9V8J2</accession>
<dbReference type="EMBL" id="GBXM01034256">
    <property type="protein sequence ID" value="JAH74321.1"/>
    <property type="molecule type" value="Transcribed_RNA"/>
</dbReference>
<name>A0A0E9V8J2_ANGAN</name>
<sequence>MSVCLVPYTVLLRPYTSVFLQNRLVGGGQKKSSVSPPLFSSSFLSSLCAWMTAVLCLTTPGS</sequence>
<organism evidence="1">
    <name type="scientific">Anguilla anguilla</name>
    <name type="common">European freshwater eel</name>
    <name type="synonym">Muraena anguilla</name>
    <dbReference type="NCBI Taxonomy" id="7936"/>
    <lineage>
        <taxon>Eukaryota</taxon>
        <taxon>Metazoa</taxon>
        <taxon>Chordata</taxon>
        <taxon>Craniata</taxon>
        <taxon>Vertebrata</taxon>
        <taxon>Euteleostomi</taxon>
        <taxon>Actinopterygii</taxon>
        <taxon>Neopterygii</taxon>
        <taxon>Teleostei</taxon>
        <taxon>Anguilliformes</taxon>
        <taxon>Anguillidae</taxon>
        <taxon>Anguilla</taxon>
    </lineage>
</organism>
<reference evidence="1" key="2">
    <citation type="journal article" date="2015" name="Fish Shellfish Immunol.">
        <title>Early steps in the European eel (Anguilla anguilla)-Vibrio vulnificus interaction in the gills: Role of the RtxA13 toxin.</title>
        <authorList>
            <person name="Callol A."/>
            <person name="Pajuelo D."/>
            <person name="Ebbesson L."/>
            <person name="Teles M."/>
            <person name="MacKenzie S."/>
            <person name="Amaro C."/>
        </authorList>
    </citation>
    <scope>NUCLEOTIDE SEQUENCE</scope>
</reference>
<reference evidence="1" key="1">
    <citation type="submission" date="2014-11" db="EMBL/GenBank/DDBJ databases">
        <authorList>
            <person name="Amaro Gonzalez C."/>
        </authorList>
    </citation>
    <scope>NUCLEOTIDE SEQUENCE</scope>
</reference>
<proteinExistence type="predicted"/>